<sequence length="51" mass="6105">MRNNILLLLLTWSRSMYMMLHRCHARMCWPGTLRLLFASTLLYLLPGRLLL</sequence>
<protein>
    <submittedName>
        <fullName evidence="1">Uncharacterized protein</fullName>
    </submittedName>
</protein>
<dbReference type="EMBL" id="GBRH01192808">
    <property type="protein sequence ID" value="JAE05088.1"/>
    <property type="molecule type" value="Transcribed_RNA"/>
</dbReference>
<proteinExistence type="predicted"/>
<reference evidence="1" key="2">
    <citation type="journal article" date="2015" name="Data Brief">
        <title>Shoot transcriptome of the giant reed, Arundo donax.</title>
        <authorList>
            <person name="Barrero R.A."/>
            <person name="Guerrero F.D."/>
            <person name="Moolhuijzen P."/>
            <person name="Goolsby J.A."/>
            <person name="Tidwell J."/>
            <person name="Bellgard S.E."/>
            <person name="Bellgard M.I."/>
        </authorList>
    </citation>
    <scope>NUCLEOTIDE SEQUENCE</scope>
    <source>
        <tissue evidence="1">Shoot tissue taken approximately 20 cm above the soil surface</tissue>
    </source>
</reference>
<accession>A0A0A9FA27</accession>
<name>A0A0A9FA27_ARUDO</name>
<reference evidence="1" key="1">
    <citation type="submission" date="2014-09" db="EMBL/GenBank/DDBJ databases">
        <authorList>
            <person name="Magalhaes I.L.F."/>
            <person name="Oliveira U."/>
            <person name="Santos F.R."/>
            <person name="Vidigal T.H.D.A."/>
            <person name="Brescovit A.D."/>
            <person name="Santos A.J."/>
        </authorList>
    </citation>
    <scope>NUCLEOTIDE SEQUENCE</scope>
    <source>
        <tissue evidence="1">Shoot tissue taken approximately 20 cm above the soil surface</tissue>
    </source>
</reference>
<organism evidence="1">
    <name type="scientific">Arundo donax</name>
    <name type="common">Giant reed</name>
    <name type="synonym">Donax arundinaceus</name>
    <dbReference type="NCBI Taxonomy" id="35708"/>
    <lineage>
        <taxon>Eukaryota</taxon>
        <taxon>Viridiplantae</taxon>
        <taxon>Streptophyta</taxon>
        <taxon>Embryophyta</taxon>
        <taxon>Tracheophyta</taxon>
        <taxon>Spermatophyta</taxon>
        <taxon>Magnoliopsida</taxon>
        <taxon>Liliopsida</taxon>
        <taxon>Poales</taxon>
        <taxon>Poaceae</taxon>
        <taxon>PACMAD clade</taxon>
        <taxon>Arundinoideae</taxon>
        <taxon>Arundineae</taxon>
        <taxon>Arundo</taxon>
    </lineage>
</organism>
<evidence type="ECO:0000313" key="1">
    <source>
        <dbReference type="EMBL" id="JAE05088.1"/>
    </source>
</evidence>
<dbReference type="AlphaFoldDB" id="A0A0A9FA27"/>